<gene>
    <name evidence="1" type="ORF">DSO57_1014330</name>
</gene>
<organism evidence="1 2">
    <name type="scientific">Entomophthora muscae</name>
    <dbReference type="NCBI Taxonomy" id="34485"/>
    <lineage>
        <taxon>Eukaryota</taxon>
        <taxon>Fungi</taxon>
        <taxon>Fungi incertae sedis</taxon>
        <taxon>Zoopagomycota</taxon>
        <taxon>Entomophthoromycotina</taxon>
        <taxon>Entomophthoromycetes</taxon>
        <taxon>Entomophthorales</taxon>
        <taxon>Entomophthoraceae</taxon>
        <taxon>Entomophthora</taxon>
    </lineage>
</organism>
<dbReference type="EMBL" id="QTSX02005025">
    <property type="protein sequence ID" value="KAJ9062101.1"/>
    <property type="molecule type" value="Genomic_DNA"/>
</dbReference>
<proteinExistence type="predicted"/>
<reference evidence="1" key="1">
    <citation type="submission" date="2022-04" db="EMBL/GenBank/DDBJ databases">
        <title>Genome of the entomopathogenic fungus Entomophthora muscae.</title>
        <authorList>
            <person name="Elya C."/>
            <person name="Lovett B.R."/>
            <person name="Lee E."/>
            <person name="Macias A.M."/>
            <person name="Hajek A.E."/>
            <person name="De Bivort B.L."/>
            <person name="Kasson M.T."/>
            <person name="De Fine Licht H.H."/>
            <person name="Stajich J.E."/>
        </authorList>
    </citation>
    <scope>NUCLEOTIDE SEQUENCE</scope>
    <source>
        <strain evidence="1">Berkeley</strain>
    </source>
</reference>
<sequence>MEETQQQITIAPIVRRSHGCPHGSKNRLSTTQVPTQEGGGRGEFHSDTALTQLVQGVTEITG</sequence>
<evidence type="ECO:0000313" key="1">
    <source>
        <dbReference type="EMBL" id="KAJ9062101.1"/>
    </source>
</evidence>
<comment type="caution">
    <text evidence="1">The sequence shown here is derived from an EMBL/GenBank/DDBJ whole genome shotgun (WGS) entry which is preliminary data.</text>
</comment>
<dbReference type="Proteomes" id="UP001165960">
    <property type="component" value="Unassembled WGS sequence"/>
</dbReference>
<evidence type="ECO:0000313" key="2">
    <source>
        <dbReference type="Proteomes" id="UP001165960"/>
    </source>
</evidence>
<accession>A0ACC2SIA1</accession>
<name>A0ACC2SIA1_9FUNG</name>
<protein>
    <submittedName>
        <fullName evidence="1">Uncharacterized protein</fullName>
    </submittedName>
</protein>
<keyword evidence="2" id="KW-1185">Reference proteome</keyword>